<dbReference type="PANTHER" id="PTHR43649:SF12">
    <property type="entry name" value="DIACETYLCHITOBIOSE BINDING PROTEIN DASA"/>
    <property type="match status" value="1"/>
</dbReference>
<feature type="signal peptide" evidence="2">
    <location>
        <begin position="1"/>
        <end position="24"/>
    </location>
</feature>
<feature type="chain" id="PRO_5038601752" description="Lipoprotein LipO" evidence="2">
    <location>
        <begin position="25"/>
        <end position="556"/>
    </location>
</feature>
<keyword evidence="2" id="KW-0732">Signal</keyword>
<dbReference type="Proteomes" id="UP000094271">
    <property type="component" value="Unassembled WGS sequence"/>
</dbReference>
<dbReference type="SUPFAM" id="SSF53850">
    <property type="entry name" value="Periplasmic binding protein-like II"/>
    <property type="match status" value="1"/>
</dbReference>
<evidence type="ECO:0000313" key="4">
    <source>
        <dbReference type="Proteomes" id="UP000094271"/>
    </source>
</evidence>
<dbReference type="PROSITE" id="PS51257">
    <property type="entry name" value="PROKAR_LIPOPROTEIN"/>
    <property type="match status" value="1"/>
</dbReference>
<evidence type="ECO:0008006" key="5">
    <source>
        <dbReference type="Google" id="ProtNLM"/>
    </source>
</evidence>
<evidence type="ECO:0000256" key="1">
    <source>
        <dbReference type="SAM" id="MobiDB-lite"/>
    </source>
</evidence>
<sequence>MGFNRKKSWLKKGLALMTSLTLLMGTIGCGGQTEETTSSKAPEETKKEESGQETAASSGNAFEELSLEGVELTIWAPIYWVGKTMTYDDNEAWQKVQEETGVKLTFIHPPAGEETEQFNLMIASDSLPDIICTGWGGDGLFIGGRDKYVEDEIIIPLDDLIDTYAPDYKEVIEKVVVKEQQKDFYTDNGNLTAFYAISPYEEWCYNGILIRQDWMEELGLERPYTMEQYENVLTQFKEKKGAQSPLILPKTGIDGFSGVFMTAWGIGPGFYQENGTVKYGPVQSEFKEYLKLMNDWYEKGLIDKDFSTRDDDAMKRMMTTGVSGMIMHSPDTVGSWMNGVSPIMTGGYPVLEEGQRVNYRLTNYQVRPQFSYSITTACKNPEAAVKFLNYGYTKEGYMLYNYGIEGETYNLTGETVTYNGIEYPLVEYTDKMLNNPDYPVLDAILTFKTHMGPFIRFEHEGNPALDMQNAEIRKALTEEADTGLNIPMTTLNAEEGKEYARIMNQIQTYQDTAVLQFIMGTKSLDEFDSYVSDMKKLEIETAISYQQAALERYNNR</sequence>
<dbReference type="RefSeq" id="WP_069431578.1">
    <property type="nucleotide sequence ID" value="NZ_MEHA01000006.1"/>
</dbReference>
<feature type="compositionally biased region" description="Basic and acidic residues" evidence="1">
    <location>
        <begin position="41"/>
        <end position="50"/>
    </location>
</feature>
<dbReference type="Gene3D" id="3.40.190.10">
    <property type="entry name" value="Periplasmic binding protein-like II"/>
    <property type="match status" value="2"/>
</dbReference>
<dbReference type="OrthoDB" id="2491264at2"/>
<evidence type="ECO:0000256" key="2">
    <source>
        <dbReference type="SAM" id="SignalP"/>
    </source>
</evidence>
<dbReference type="AlphaFoldDB" id="A0A1E3UJD3"/>
<evidence type="ECO:0000313" key="3">
    <source>
        <dbReference type="EMBL" id="ODR52514.1"/>
    </source>
</evidence>
<name>A0A1E3UJD3_9FIRM</name>
<organism evidence="3 4">
    <name type="scientific">Eisenbergiella tayi</name>
    <dbReference type="NCBI Taxonomy" id="1432052"/>
    <lineage>
        <taxon>Bacteria</taxon>
        <taxon>Bacillati</taxon>
        <taxon>Bacillota</taxon>
        <taxon>Clostridia</taxon>
        <taxon>Lachnospirales</taxon>
        <taxon>Lachnospiraceae</taxon>
        <taxon>Eisenbergiella</taxon>
    </lineage>
</organism>
<dbReference type="PANTHER" id="PTHR43649">
    <property type="entry name" value="ARABINOSE-BINDING PROTEIN-RELATED"/>
    <property type="match status" value="1"/>
</dbReference>
<dbReference type="Pfam" id="PF01547">
    <property type="entry name" value="SBP_bac_1"/>
    <property type="match status" value="1"/>
</dbReference>
<comment type="caution">
    <text evidence="3">The sequence shown here is derived from an EMBL/GenBank/DDBJ whole genome shotgun (WGS) entry which is preliminary data.</text>
</comment>
<gene>
    <name evidence="3" type="ORF">BEI59_10810</name>
</gene>
<protein>
    <recommendedName>
        <fullName evidence="5">Lipoprotein LipO</fullName>
    </recommendedName>
</protein>
<dbReference type="InterPro" id="IPR050490">
    <property type="entry name" value="Bact_solute-bd_prot1"/>
</dbReference>
<reference evidence="3 4" key="1">
    <citation type="submission" date="2016-08" db="EMBL/GenBank/DDBJ databases">
        <authorList>
            <person name="Seilhamer J.J."/>
        </authorList>
    </citation>
    <scope>NUCLEOTIDE SEQUENCE [LARGE SCALE GENOMIC DNA]</scope>
    <source>
        <strain evidence="3 4">NML150140-1</strain>
    </source>
</reference>
<proteinExistence type="predicted"/>
<dbReference type="EMBL" id="MEHA01000006">
    <property type="protein sequence ID" value="ODR52514.1"/>
    <property type="molecule type" value="Genomic_DNA"/>
</dbReference>
<accession>A0A1E3UJD3</accession>
<feature type="region of interest" description="Disordered" evidence="1">
    <location>
        <begin position="31"/>
        <end position="59"/>
    </location>
</feature>
<dbReference type="InterPro" id="IPR006059">
    <property type="entry name" value="SBP"/>
</dbReference>